<dbReference type="PANTHER" id="PTHR33219">
    <property type="entry name" value="YLMG HOMOLOG PROTEIN 2, CHLOROPLASTIC"/>
    <property type="match status" value="1"/>
</dbReference>
<dbReference type="Proteomes" id="UP000288086">
    <property type="component" value="Unassembled WGS sequence"/>
</dbReference>
<dbReference type="Pfam" id="PF02325">
    <property type="entry name" value="CCB3_YggT"/>
    <property type="match status" value="1"/>
</dbReference>
<gene>
    <name evidence="3" type="ORF">VT98_12691</name>
</gene>
<dbReference type="InterPro" id="IPR003425">
    <property type="entry name" value="CCB3/YggT"/>
</dbReference>
<dbReference type="AlphaFoldDB" id="A0A3S3QSR4"/>
<keyword evidence="2" id="KW-0472">Membrane</keyword>
<comment type="caution">
    <text evidence="3">The sequence shown here is derived from an EMBL/GenBank/DDBJ whole genome shotgun (WGS) entry which is preliminary data.</text>
</comment>
<organism evidence="3 4">
    <name type="scientific">Candidatus Electrothrix communis</name>
    <dbReference type="NCBI Taxonomy" id="1859133"/>
    <lineage>
        <taxon>Bacteria</taxon>
        <taxon>Pseudomonadati</taxon>
        <taxon>Thermodesulfobacteriota</taxon>
        <taxon>Desulfobulbia</taxon>
        <taxon>Desulfobulbales</taxon>
        <taxon>Desulfobulbaceae</taxon>
        <taxon>Candidatus Electrothrix</taxon>
    </lineage>
</organism>
<dbReference type="EMBL" id="MTKP01000269">
    <property type="protein sequence ID" value="RWX46599.1"/>
    <property type="molecule type" value="Genomic_DNA"/>
</dbReference>
<reference evidence="3 4" key="1">
    <citation type="submission" date="2017-01" db="EMBL/GenBank/DDBJ databases">
        <title>The cable genome- insights into the physiology and evolution of filamentous bacteria capable of sulfide oxidation via long distance electron transfer.</title>
        <authorList>
            <person name="Schreiber L."/>
            <person name="Bjerg J.T."/>
            <person name="Boggild A."/>
            <person name="Van De Vossenberg J."/>
            <person name="Meysman F."/>
            <person name="Nielsen L.P."/>
            <person name="Schramm A."/>
            <person name="Kjeldsen K.U."/>
        </authorList>
    </citation>
    <scope>NUCLEOTIDE SEQUENCE [LARGE SCALE GENOMIC DNA]</scope>
    <source>
        <strain evidence="3">A1</strain>
    </source>
</reference>
<accession>A0A3S3QSR4</accession>
<protein>
    <submittedName>
        <fullName evidence="3">YggT family protein</fullName>
    </submittedName>
</protein>
<dbReference type="PANTHER" id="PTHR33219:SF14">
    <property type="entry name" value="PROTEIN COFACTOR ASSEMBLY OF COMPLEX C SUBUNIT B CCB3, CHLOROPLASTIC-RELATED"/>
    <property type="match status" value="1"/>
</dbReference>
<proteinExistence type="inferred from homology"/>
<feature type="transmembrane region" description="Helical" evidence="2">
    <location>
        <begin position="68"/>
        <end position="88"/>
    </location>
</feature>
<sequence length="96" mass="10742">MLGNFLLALAKLVNVAFTAYIWIVIGRAIISWVNADPYNPIVRFLVQATDPVLERIRRYVPPMGGLDLSPMLLIFGLVFLQSFIVPTLTQIGMSLH</sequence>
<evidence type="ECO:0000313" key="3">
    <source>
        <dbReference type="EMBL" id="RWX46599.1"/>
    </source>
</evidence>
<evidence type="ECO:0000256" key="1">
    <source>
        <dbReference type="ARBA" id="ARBA00010894"/>
    </source>
</evidence>
<comment type="similarity">
    <text evidence="1">Belongs to the YggT family.</text>
</comment>
<evidence type="ECO:0000256" key="2">
    <source>
        <dbReference type="SAM" id="Phobius"/>
    </source>
</evidence>
<keyword evidence="2" id="KW-0812">Transmembrane</keyword>
<name>A0A3S3QSR4_9BACT</name>
<evidence type="ECO:0000313" key="4">
    <source>
        <dbReference type="Proteomes" id="UP000288086"/>
    </source>
</evidence>
<dbReference type="GO" id="GO:0016020">
    <property type="term" value="C:membrane"/>
    <property type="evidence" value="ECO:0007669"/>
    <property type="project" value="InterPro"/>
</dbReference>
<feature type="transmembrane region" description="Helical" evidence="2">
    <location>
        <begin position="12"/>
        <end position="33"/>
    </location>
</feature>
<keyword evidence="4" id="KW-1185">Reference proteome</keyword>
<keyword evidence="2" id="KW-1133">Transmembrane helix</keyword>